<dbReference type="Pfam" id="PF11741">
    <property type="entry name" value="AMIN"/>
    <property type="match status" value="1"/>
</dbReference>
<evidence type="ECO:0000259" key="5">
    <source>
        <dbReference type="SMART" id="SM00646"/>
    </source>
</evidence>
<comment type="caution">
    <text evidence="6">The sequence shown here is derived from an EMBL/GenBank/DDBJ whole genome shotgun (WGS) entry which is preliminary data.</text>
</comment>
<dbReference type="EMBL" id="JBHSCR010000007">
    <property type="protein sequence ID" value="MFC4348292.1"/>
    <property type="molecule type" value="Genomic_DNA"/>
</dbReference>
<dbReference type="PANTHER" id="PTHR30404">
    <property type="entry name" value="N-ACETYLMURAMOYL-L-ALANINE AMIDASE"/>
    <property type="match status" value="1"/>
</dbReference>
<feature type="signal peptide" evidence="4">
    <location>
        <begin position="1"/>
        <end position="23"/>
    </location>
</feature>
<evidence type="ECO:0000313" key="7">
    <source>
        <dbReference type="Proteomes" id="UP001595776"/>
    </source>
</evidence>
<accession>A0ABV8UAV6</accession>
<dbReference type="Gene3D" id="2.60.40.3500">
    <property type="match status" value="1"/>
</dbReference>
<evidence type="ECO:0000256" key="2">
    <source>
        <dbReference type="ARBA" id="ARBA00011901"/>
    </source>
</evidence>
<dbReference type="InterPro" id="IPR002508">
    <property type="entry name" value="MurNAc-LAA_cat"/>
</dbReference>
<gene>
    <name evidence="6" type="ORF">ACFO5Q_10585</name>
</gene>
<dbReference type="CDD" id="cd02696">
    <property type="entry name" value="MurNAc-LAA"/>
    <property type="match status" value="1"/>
</dbReference>
<organism evidence="6 7">
    <name type="scientific">Kordiimonas lipolytica</name>
    <dbReference type="NCBI Taxonomy" id="1662421"/>
    <lineage>
        <taxon>Bacteria</taxon>
        <taxon>Pseudomonadati</taxon>
        <taxon>Pseudomonadota</taxon>
        <taxon>Alphaproteobacteria</taxon>
        <taxon>Kordiimonadales</taxon>
        <taxon>Kordiimonadaceae</taxon>
        <taxon>Kordiimonas</taxon>
    </lineage>
</organism>
<name>A0ABV8UAV6_9PROT</name>
<evidence type="ECO:0000256" key="3">
    <source>
        <dbReference type="ARBA" id="ARBA00022801"/>
    </source>
</evidence>
<dbReference type="InterPro" id="IPR021731">
    <property type="entry name" value="AMIN_dom"/>
</dbReference>
<dbReference type="Pfam" id="PF01520">
    <property type="entry name" value="Amidase_3"/>
    <property type="match status" value="1"/>
</dbReference>
<dbReference type="InterPro" id="IPR050695">
    <property type="entry name" value="N-acetylmuramoyl_amidase_3"/>
</dbReference>
<sequence>MRRIMRLFLCLSLMLAGTSALLAKDIDISGIRFGQNGEVTRFVLDVSEKAEPSIFLLADPYRVVIDLPEADWRASDKVKGEGAVDGFRHGLFAPGIYRIVLDLKAPAIVKKSFHLAPRGGYGHRLVIDLETTSRTQFLTAVKDSKKARPVMVSKATPDVVSPRRSVTGKRIIVIDAGHGGPDPGNLGVIGVHEKVIVLAIARAVRDELNATGRYDVRMTRDRDIFWPVRERFRIARRHGADLFISIHADSISKPNVSGASVYNLSETASDKEAARLAARENKSDVIAGVNLEQADDEVSSILIDLAQRETMNFSAQFAAILVSELERDVPMLRRGHRFANLGVLKAPDVPSVLLEAGYLTNKQNARFLNSRDGQRRIAKAVRRAIDRYFEQMVALGR</sequence>
<dbReference type="RefSeq" id="WP_380084352.1">
    <property type="nucleotide sequence ID" value="NZ_JBHSCR010000007.1"/>
</dbReference>
<reference evidence="7" key="1">
    <citation type="journal article" date="2019" name="Int. J. Syst. Evol. Microbiol.">
        <title>The Global Catalogue of Microorganisms (GCM) 10K type strain sequencing project: providing services to taxonomists for standard genome sequencing and annotation.</title>
        <authorList>
            <consortium name="The Broad Institute Genomics Platform"/>
            <consortium name="The Broad Institute Genome Sequencing Center for Infectious Disease"/>
            <person name="Wu L."/>
            <person name="Ma J."/>
        </authorList>
    </citation>
    <scope>NUCLEOTIDE SEQUENCE [LARGE SCALE GENOMIC DNA]</scope>
    <source>
        <strain evidence="7">CGMCC 1.15304</strain>
    </source>
</reference>
<feature type="chain" id="PRO_5047067531" description="N-acetylmuramoyl-L-alanine amidase" evidence="4">
    <location>
        <begin position="24"/>
        <end position="397"/>
    </location>
</feature>
<dbReference type="SUPFAM" id="SSF53187">
    <property type="entry name" value="Zn-dependent exopeptidases"/>
    <property type="match status" value="1"/>
</dbReference>
<evidence type="ECO:0000313" key="6">
    <source>
        <dbReference type="EMBL" id="MFC4348292.1"/>
    </source>
</evidence>
<dbReference type="SMART" id="SM00646">
    <property type="entry name" value="Ami_3"/>
    <property type="match status" value="1"/>
</dbReference>
<keyword evidence="3" id="KW-0378">Hydrolase</keyword>
<evidence type="ECO:0000256" key="1">
    <source>
        <dbReference type="ARBA" id="ARBA00001561"/>
    </source>
</evidence>
<keyword evidence="4" id="KW-0732">Signal</keyword>
<proteinExistence type="predicted"/>
<dbReference type="Gene3D" id="3.40.630.40">
    <property type="entry name" value="Zn-dependent exopeptidases"/>
    <property type="match status" value="1"/>
</dbReference>
<feature type="domain" description="MurNAc-LAA" evidence="5">
    <location>
        <begin position="232"/>
        <end position="386"/>
    </location>
</feature>
<comment type="catalytic activity">
    <reaction evidence="1">
        <text>Hydrolyzes the link between N-acetylmuramoyl residues and L-amino acid residues in certain cell-wall glycopeptides.</text>
        <dbReference type="EC" id="3.5.1.28"/>
    </reaction>
</comment>
<evidence type="ECO:0000256" key="4">
    <source>
        <dbReference type="SAM" id="SignalP"/>
    </source>
</evidence>
<dbReference type="PANTHER" id="PTHR30404:SF0">
    <property type="entry name" value="N-ACETYLMURAMOYL-L-ALANINE AMIDASE AMIC"/>
    <property type="match status" value="1"/>
</dbReference>
<dbReference type="Proteomes" id="UP001595776">
    <property type="component" value="Unassembled WGS sequence"/>
</dbReference>
<protein>
    <recommendedName>
        <fullName evidence="2">N-acetylmuramoyl-L-alanine amidase</fullName>
        <ecNumber evidence="2">3.5.1.28</ecNumber>
    </recommendedName>
</protein>
<dbReference type="EC" id="3.5.1.28" evidence="2"/>
<keyword evidence="7" id="KW-1185">Reference proteome</keyword>